<keyword evidence="2" id="KW-0238">DNA-binding</keyword>
<comment type="caution">
    <text evidence="2">The sequence shown here is derived from an EMBL/GenBank/DDBJ whole genome shotgun (WGS) entry which is preliminary data.</text>
</comment>
<dbReference type="GO" id="GO:0006355">
    <property type="term" value="P:regulation of DNA-templated transcription"/>
    <property type="evidence" value="ECO:0007669"/>
    <property type="project" value="InterPro"/>
</dbReference>
<name>A0A7W6BH65_9SPHN</name>
<dbReference type="InterPro" id="IPR016032">
    <property type="entry name" value="Sig_transdc_resp-reg_C-effctor"/>
</dbReference>
<dbReference type="SUPFAM" id="SSF46894">
    <property type="entry name" value="C-terminal effector domain of the bipartite response regulators"/>
    <property type="match status" value="1"/>
</dbReference>
<organism evidence="2 3">
    <name type="scientific">Sphingobium jiangsuense</name>
    <dbReference type="NCBI Taxonomy" id="870476"/>
    <lineage>
        <taxon>Bacteria</taxon>
        <taxon>Pseudomonadati</taxon>
        <taxon>Pseudomonadota</taxon>
        <taxon>Alphaproteobacteria</taxon>
        <taxon>Sphingomonadales</taxon>
        <taxon>Sphingomonadaceae</taxon>
        <taxon>Sphingobium</taxon>
    </lineage>
</organism>
<reference evidence="2 3" key="1">
    <citation type="submission" date="2020-08" db="EMBL/GenBank/DDBJ databases">
        <title>Genomic Encyclopedia of Type Strains, Phase IV (KMG-IV): sequencing the most valuable type-strain genomes for metagenomic binning, comparative biology and taxonomic classification.</title>
        <authorList>
            <person name="Goeker M."/>
        </authorList>
    </citation>
    <scope>NUCLEOTIDE SEQUENCE [LARGE SCALE GENOMIC DNA]</scope>
    <source>
        <strain evidence="2 3">DSM 26189</strain>
    </source>
</reference>
<sequence>MDDPHTPDAPPADEAALLPLLEALYGGLTQDPPWESFLRALAEATDAPFASLLVATGSSGIASHVTPGVDPDRADEYEQLSDADPFVDLPEGQVVIFSDFVRHVPPRFREWLDKARAGQIMGVDLHAPSGASVRLRVTRDMSWPDFGDKEMALTARLVPHLRIALDLHARLTSTQAERQVFSTAMEGLAVATFILARDGRILRRNAVADRMLHEAGALRERNGRLEPGVGAAPMLDRLLRAPPPPGEEKRLEIAVPDGPPLRGVARALPPNAYGDGASLALFLADPARSGGPDPDSLRDRFQLTPAEAALAIQLAEGAALVDAARALDIAHNTARAHLRAIFAKTGTHRQVQLVHLLRTSTGGFTV</sequence>
<dbReference type="EMBL" id="JACIDT010000009">
    <property type="protein sequence ID" value="MBB3926915.1"/>
    <property type="molecule type" value="Genomic_DNA"/>
</dbReference>
<dbReference type="RefSeq" id="WP_188072428.1">
    <property type="nucleotide sequence ID" value="NZ_JACIDT010000009.1"/>
</dbReference>
<accession>A0A7W6BH65</accession>
<evidence type="ECO:0000313" key="2">
    <source>
        <dbReference type="EMBL" id="MBB3926915.1"/>
    </source>
</evidence>
<feature type="domain" description="HTH luxR-type" evidence="1">
    <location>
        <begin position="300"/>
        <end position="357"/>
    </location>
</feature>
<dbReference type="GO" id="GO:0003677">
    <property type="term" value="F:DNA binding"/>
    <property type="evidence" value="ECO:0007669"/>
    <property type="project" value="UniProtKB-KW"/>
</dbReference>
<evidence type="ECO:0000313" key="3">
    <source>
        <dbReference type="Proteomes" id="UP000571950"/>
    </source>
</evidence>
<dbReference type="Proteomes" id="UP000571950">
    <property type="component" value="Unassembled WGS sequence"/>
</dbReference>
<keyword evidence="3" id="KW-1185">Reference proteome</keyword>
<dbReference type="InterPro" id="IPR036388">
    <property type="entry name" value="WH-like_DNA-bd_sf"/>
</dbReference>
<dbReference type="AlphaFoldDB" id="A0A7W6BH65"/>
<evidence type="ECO:0000259" key="1">
    <source>
        <dbReference type="SMART" id="SM00421"/>
    </source>
</evidence>
<protein>
    <submittedName>
        <fullName evidence="2">DNA-binding CsgD family transcriptional regulator/PAS domain-containing protein</fullName>
    </submittedName>
</protein>
<proteinExistence type="predicted"/>
<dbReference type="InterPro" id="IPR000792">
    <property type="entry name" value="Tscrpt_reg_LuxR_C"/>
</dbReference>
<gene>
    <name evidence="2" type="ORF">GGR43_002638</name>
</gene>
<dbReference type="Gene3D" id="1.10.10.10">
    <property type="entry name" value="Winged helix-like DNA-binding domain superfamily/Winged helix DNA-binding domain"/>
    <property type="match status" value="1"/>
</dbReference>
<dbReference type="SMART" id="SM00421">
    <property type="entry name" value="HTH_LUXR"/>
    <property type="match status" value="1"/>
</dbReference>